<evidence type="ECO:0000313" key="2">
    <source>
        <dbReference type="Proteomes" id="UP000002432"/>
    </source>
</evidence>
<keyword evidence="2" id="KW-1185">Reference proteome</keyword>
<accession>Q1IP64</accession>
<dbReference type="KEGG" id="aba:Acid345_2335"/>
<evidence type="ECO:0000313" key="1">
    <source>
        <dbReference type="EMBL" id="ABF41336.1"/>
    </source>
</evidence>
<gene>
    <name evidence="1" type="ordered locus">Acid345_2335</name>
</gene>
<dbReference type="HOGENOM" id="CLU_2302163_0_0_0"/>
<dbReference type="STRING" id="204669.Acid345_2335"/>
<protein>
    <submittedName>
        <fullName evidence="1">Uncharacterized protein</fullName>
    </submittedName>
</protein>
<dbReference type="Proteomes" id="UP000002432">
    <property type="component" value="Chromosome"/>
</dbReference>
<proteinExistence type="predicted"/>
<dbReference type="EnsemblBacteria" id="ABF41336">
    <property type="protein sequence ID" value="ABF41336"/>
    <property type="gene ID" value="Acid345_2335"/>
</dbReference>
<dbReference type="eggNOG" id="ENOG502ZJH3">
    <property type="taxonomic scope" value="Bacteria"/>
</dbReference>
<sequence>MALCGATRPLSAPFCYSPRKSAVTNLIFGGTHMANLDSDLLFHRNWWWDPIDMEIFKILDQSAQRQLVAISLEVKAEVLKVQAAGVAKMAGAIAGKTAGH</sequence>
<organism evidence="1 2">
    <name type="scientific">Koribacter versatilis (strain Ellin345)</name>
    <dbReference type="NCBI Taxonomy" id="204669"/>
    <lineage>
        <taxon>Bacteria</taxon>
        <taxon>Pseudomonadati</taxon>
        <taxon>Acidobacteriota</taxon>
        <taxon>Terriglobia</taxon>
        <taxon>Terriglobales</taxon>
        <taxon>Candidatus Korobacteraceae</taxon>
        <taxon>Candidatus Korobacter</taxon>
    </lineage>
</organism>
<reference evidence="1 2" key="1">
    <citation type="journal article" date="2009" name="Appl. Environ. Microbiol.">
        <title>Three genomes from the phylum Acidobacteria provide insight into the lifestyles of these microorganisms in soils.</title>
        <authorList>
            <person name="Ward N.L."/>
            <person name="Challacombe J.F."/>
            <person name="Janssen P.H."/>
            <person name="Henrissat B."/>
            <person name="Coutinho P.M."/>
            <person name="Wu M."/>
            <person name="Xie G."/>
            <person name="Haft D.H."/>
            <person name="Sait M."/>
            <person name="Badger J."/>
            <person name="Barabote R.D."/>
            <person name="Bradley B."/>
            <person name="Brettin T.S."/>
            <person name="Brinkac L.M."/>
            <person name="Bruce D."/>
            <person name="Creasy T."/>
            <person name="Daugherty S.C."/>
            <person name="Davidsen T.M."/>
            <person name="DeBoy R.T."/>
            <person name="Detter J.C."/>
            <person name="Dodson R.J."/>
            <person name="Durkin A.S."/>
            <person name="Ganapathy A."/>
            <person name="Gwinn-Giglio M."/>
            <person name="Han C.S."/>
            <person name="Khouri H."/>
            <person name="Kiss H."/>
            <person name="Kothari S.P."/>
            <person name="Madupu R."/>
            <person name="Nelson K.E."/>
            <person name="Nelson W.C."/>
            <person name="Paulsen I."/>
            <person name="Penn K."/>
            <person name="Ren Q."/>
            <person name="Rosovitz M.J."/>
            <person name="Selengut J.D."/>
            <person name="Shrivastava S."/>
            <person name="Sullivan S.A."/>
            <person name="Tapia R."/>
            <person name="Thompson L.S."/>
            <person name="Watkins K.L."/>
            <person name="Yang Q."/>
            <person name="Yu C."/>
            <person name="Zafar N."/>
            <person name="Zhou L."/>
            <person name="Kuske C.R."/>
        </authorList>
    </citation>
    <scope>NUCLEOTIDE SEQUENCE [LARGE SCALE GENOMIC DNA]</scope>
    <source>
        <strain evidence="1 2">Ellin345</strain>
    </source>
</reference>
<dbReference type="AlphaFoldDB" id="Q1IP64"/>
<dbReference type="EMBL" id="CP000360">
    <property type="protein sequence ID" value="ABF41336.1"/>
    <property type="molecule type" value="Genomic_DNA"/>
</dbReference>
<name>Q1IP64_KORVE</name>